<name>A0A0D2GYA8_9EURO</name>
<protein>
    <submittedName>
        <fullName evidence="2">Uncharacterized protein</fullName>
    </submittedName>
</protein>
<dbReference type="OrthoDB" id="5310633at2759"/>
<reference evidence="2 3" key="1">
    <citation type="submission" date="2015-01" db="EMBL/GenBank/DDBJ databases">
        <title>The Genome Sequence of Fonsecaea multimorphosa CBS 102226.</title>
        <authorList>
            <consortium name="The Broad Institute Genomics Platform"/>
            <person name="Cuomo C."/>
            <person name="de Hoog S."/>
            <person name="Gorbushina A."/>
            <person name="Stielow B."/>
            <person name="Teixiera M."/>
            <person name="Abouelleil A."/>
            <person name="Chapman S.B."/>
            <person name="Priest M."/>
            <person name="Young S.K."/>
            <person name="Wortman J."/>
            <person name="Nusbaum C."/>
            <person name="Birren B."/>
        </authorList>
    </citation>
    <scope>NUCLEOTIDE SEQUENCE [LARGE SCALE GENOMIC DNA]</scope>
    <source>
        <strain evidence="2 3">CBS 102226</strain>
    </source>
</reference>
<keyword evidence="1" id="KW-0732">Signal</keyword>
<sequence length="640" mass="70033">MFFTQILRFSILIIGLVSSALAVVVPRAVEACPENKFQDGANRKCIPYVVGKSLAGIKFSLYTWTESETSTTPAADPKYLQPLAETAATALPVYVGYMKTKVSEVRVYLSGESGILRGETDFRERDPTVCGVQIVGAGSGPSSDIESVQQAFAHELYHCVQRTFELTWPQDSNAWWFEGSADYFGNVFYPATKPDHMETYCGRSPLFVQAPSNGYAGSLYFQYLSDTLTSDGAINDWVSSRLKGSSSYTLRGEQSIISSEPLITKAFPSFATHFLGGAILYNNGEEVANTPTKGCEQLITTMYEVPMKPGTYKHATYALPWQIYQKLEVTFQANRLNSFTYDAPSGSHTVLQYRKDDEKEWTTAQKGKTVSIDKSCEKQKYVFLATSTGDGAPSTEIPVTIHFTVKKPPTNRKMKRNVRRSKFFRTEPAKGNSSMTLVDENLEEDLHNQGGISKRQDGDPASCPTSKCPYGSWKFTAAVESDGIKESTPDGVTVSNIDTKGSGTFTLDQDTKEVTLQFDGFSASFDDTAVGSDDKDFTIHYDLAIDGGGTATAVFAADGQSFKLTKPTYTGTFASQTTYPDAEPLGPTGDFDVGFGPDVAVEFACDNVATDGDDNMSLNGLFDGTFVYDIYYEPDDDTTA</sequence>
<dbReference type="GeneID" id="27715337"/>
<feature type="chain" id="PRO_5002242919" evidence="1">
    <location>
        <begin position="23"/>
        <end position="640"/>
    </location>
</feature>
<dbReference type="EMBL" id="KN848086">
    <property type="protein sequence ID" value="KIX94545.1"/>
    <property type="molecule type" value="Genomic_DNA"/>
</dbReference>
<dbReference type="AlphaFoldDB" id="A0A0D2GYA8"/>
<proteinExistence type="predicted"/>
<dbReference type="VEuPathDB" id="FungiDB:Z520_09591"/>
<evidence type="ECO:0000256" key="1">
    <source>
        <dbReference type="SAM" id="SignalP"/>
    </source>
</evidence>
<dbReference type="RefSeq" id="XP_016628668.1">
    <property type="nucleotide sequence ID" value="XM_016780085.1"/>
</dbReference>
<gene>
    <name evidence="2" type="ORF">Z520_09591</name>
</gene>
<keyword evidence="3" id="KW-1185">Reference proteome</keyword>
<accession>A0A0D2GYA8</accession>
<feature type="signal peptide" evidence="1">
    <location>
        <begin position="1"/>
        <end position="22"/>
    </location>
</feature>
<evidence type="ECO:0000313" key="3">
    <source>
        <dbReference type="Proteomes" id="UP000053411"/>
    </source>
</evidence>
<organism evidence="2 3">
    <name type="scientific">Fonsecaea multimorphosa CBS 102226</name>
    <dbReference type="NCBI Taxonomy" id="1442371"/>
    <lineage>
        <taxon>Eukaryota</taxon>
        <taxon>Fungi</taxon>
        <taxon>Dikarya</taxon>
        <taxon>Ascomycota</taxon>
        <taxon>Pezizomycotina</taxon>
        <taxon>Eurotiomycetes</taxon>
        <taxon>Chaetothyriomycetidae</taxon>
        <taxon>Chaetothyriales</taxon>
        <taxon>Herpotrichiellaceae</taxon>
        <taxon>Fonsecaea</taxon>
    </lineage>
</organism>
<dbReference type="Proteomes" id="UP000053411">
    <property type="component" value="Unassembled WGS sequence"/>
</dbReference>
<evidence type="ECO:0000313" key="2">
    <source>
        <dbReference type="EMBL" id="KIX94545.1"/>
    </source>
</evidence>